<gene>
    <name evidence="2" type="ORF">Slin15195_G115560</name>
</gene>
<protein>
    <submittedName>
        <fullName evidence="2">F-box-like domain superfamily protein</fullName>
    </submittedName>
</protein>
<accession>A0A9Q9AYB8</accession>
<dbReference type="SUPFAM" id="SSF81383">
    <property type="entry name" value="F-box domain"/>
    <property type="match status" value="1"/>
</dbReference>
<dbReference type="AlphaFoldDB" id="A0A9Q9AYB8"/>
<dbReference type="EMBL" id="CP099428">
    <property type="protein sequence ID" value="USW58237.1"/>
    <property type="molecule type" value="Genomic_DNA"/>
</dbReference>
<name>A0A9Q9AYB8_9PEZI</name>
<evidence type="ECO:0000256" key="1">
    <source>
        <dbReference type="SAM" id="MobiDB-lite"/>
    </source>
</evidence>
<proteinExistence type="predicted"/>
<feature type="region of interest" description="Disordered" evidence="1">
    <location>
        <begin position="28"/>
        <end position="50"/>
    </location>
</feature>
<reference evidence="2" key="1">
    <citation type="submission" date="2022-06" db="EMBL/GenBank/DDBJ databases">
        <title>Complete genome sequences of two strains of the flax pathogen Septoria linicola.</title>
        <authorList>
            <person name="Lapalu N."/>
            <person name="Simon A."/>
            <person name="Demenou B."/>
            <person name="Paumier D."/>
            <person name="Guillot M.-P."/>
            <person name="Gout L."/>
            <person name="Valade R."/>
        </authorList>
    </citation>
    <scope>NUCLEOTIDE SEQUENCE</scope>
    <source>
        <strain evidence="2">SE15195</strain>
    </source>
</reference>
<dbReference type="InterPro" id="IPR036047">
    <property type="entry name" value="F-box-like_dom_sf"/>
</dbReference>
<keyword evidence="3" id="KW-1185">Reference proteome</keyword>
<organism evidence="2 3">
    <name type="scientific">Septoria linicola</name>
    <dbReference type="NCBI Taxonomy" id="215465"/>
    <lineage>
        <taxon>Eukaryota</taxon>
        <taxon>Fungi</taxon>
        <taxon>Dikarya</taxon>
        <taxon>Ascomycota</taxon>
        <taxon>Pezizomycotina</taxon>
        <taxon>Dothideomycetes</taxon>
        <taxon>Dothideomycetidae</taxon>
        <taxon>Mycosphaerellales</taxon>
        <taxon>Mycosphaerellaceae</taxon>
        <taxon>Septoria</taxon>
    </lineage>
</organism>
<dbReference type="OrthoDB" id="3648465at2759"/>
<sequence>MKIHSASKAPLTVQEAIVSAYRDTIKPSTDSKYETTTSERSPEEATMSSCDKEAASDISRDAAINLDTTSDIEFVLQVFETYELLEKILLRTDNVTVLRGQGVNKTWRDVIQRSENLQQKLFFKPVPVKKGWSWRDIVWNPLFLNKEVDQGVGLDSQSLKVTGKCIHFIVGSNSAFYLDKPAILRRYPDTESWHRMLYCQGLPPGYEIMAVAIESSWIPAGVRADMGIAEVREQIKVAFERYKAERAERDSEDMSDSD</sequence>
<evidence type="ECO:0000313" key="3">
    <source>
        <dbReference type="Proteomes" id="UP001056384"/>
    </source>
</evidence>
<evidence type="ECO:0000313" key="2">
    <source>
        <dbReference type="EMBL" id="USW58237.1"/>
    </source>
</evidence>
<dbReference type="Proteomes" id="UP001056384">
    <property type="component" value="Chromosome 11"/>
</dbReference>